<dbReference type="EMBL" id="AYKW01000016">
    <property type="protein sequence ID" value="PIL30063.1"/>
    <property type="molecule type" value="Genomic_DNA"/>
</dbReference>
<keyword evidence="4" id="KW-1185">Reference proteome</keyword>
<protein>
    <submittedName>
        <fullName evidence="2">Uncharacterized protein</fullName>
    </submittedName>
</protein>
<evidence type="ECO:0000313" key="3">
    <source>
        <dbReference type="EMBL" id="PIL30216.1"/>
    </source>
</evidence>
<gene>
    <name evidence="2" type="ORF">GSI_07640</name>
    <name evidence="3" type="ORF">GSI_07794</name>
</gene>
<reference evidence="2 4" key="1">
    <citation type="journal article" date="2015" name="Sci. Rep.">
        <title>Chromosome-level genome map provides insights into diverse defense mechanisms in the medicinal fungus Ganoderma sinense.</title>
        <authorList>
            <person name="Zhu Y."/>
            <person name="Xu J."/>
            <person name="Sun C."/>
            <person name="Zhou S."/>
            <person name="Xu H."/>
            <person name="Nelson D.R."/>
            <person name="Qian J."/>
            <person name="Song J."/>
            <person name="Luo H."/>
            <person name="Xiang L."/>
            <person name="Li Y."/>
            <person name="Xu Z."/>
            <person name="Ji A."/>
            <person name="Wang L."/>
            <person name="Lu S."/>
            <person name="Hayward A."/>
            <person name="Sun W."/>
            <person name="Li X."/>
            <person name="Schwartz D.C."/>
            <person name="Wang Y."/>
            <person name="Chen S."/>
        </authorList>
    </citation>
    <scope>NUCLEOTIDE SEQUENCE [LARGE SCALE GENOMIC DNA]</scope>
    <source>
        <strain evidence="2 4">ZZ0214-1</strain>
    </source>
</reference>
<evidence type="ECO:0000313" key="2">
    <source>
        <dbReference type="EMBL" id="PIL30063.1"/>
    </source>
</evidence>
<evidence type="ECO:0000313" key="4">
    <source>
        <dbReference type="Proteomes" id="UP000230002"/>
    </source>
</evidence>
<name>A0A2G8S8G7_9APHY</name>
<dbReference type="AlphaFoldDB" id="A0A2G8S8G7"/>
<feature type="region of interest" description="Disordered" evidence="1">
    <location>
        <begin position="1"/>
        <end position="57"/>
    </location>
</feature>
<sequence length="278" mass="30539">MAASNAKTSDRNHGNASASVPVHAPAVVEESLAKEPTPSPLPVAEAKSSDHAETTPPSFHGNFDLYAMELPFLSSQFTPERDYAALLEALRFHQAKPDSSAQIYLPDDFSTGSPGRLRSLPLQDPLEGMPHKLALKALALHDSVAFTARETPEDALYSAPPPSASTQGVTATVALAREHCGVFMTKGTFKMRRAWVSADGKDEVFEGFFSVYIVYSRLYRRKTLDDSLKVRLPFWGIRARVGPDGREVGLGTTRGDDENMEMRILRLLLLRVALERDL</sequence>
<dbReference type="OrthoDB" id="3256283at2759"/>
<organism evidence="2 4">
    <name type="scientific">Ganoderma sinense ZZ0214-1</name>
    <dbReference type="NCBI Taxonomy" id="1077348"/>
    <lineage>
        <taxon>Eukaryota</taxon>
        <taxon>Fungi</taxon>
        <taxon>Dikarya</taxon>
        <taxon>Basidiomycota</taxon>
        <taxon>Agaricomycotina</taxon>
        <taxon>Agaricomycetes</taxon>
        <taxon>Polyporales</taxon>
        <taxon>Polyporaceae</taxon>
        <taxon>Ganoderma</taxon>
    </lineage>
</organism>
<dbReference type="Proteomes" id="UP000230002">
    <property type="component" value="Unassembled WGS sequence"/>
</dbReference>
<accession>A0A2G8S8G7</accession>
<feature type="compositionally biased region" description="Low complexity" evidence="1">
    <location>
        <begin position="16"/>
        <end position="28"/>
    </location>
</feature>
<proteinExistence type="predicted"/>
<dbReference type="EMBL" id="AYKW01000016">
    <property type="protein sequence ID" value="PIL30216.1"/>
    <property type="molecule type" value="Genomic_DNA"/>
</dbReference>
<comment type="caution">
    <text evidence="2">The sequence shown here is derived from an EMBL/GenBank/DDBJ whole genome shotgun (WGS) entry which is preliminary data.</text>
</comment>
<evidence type="ECO:0000256" key="1">
    <source>
        <dbReference type="SAM" id="MobiDB-lite"/>
    </source>
</evidence>